<name>A0AA36ANM0_OCTVU</name>
<dbReference type="AlphaFoldDB" id="A0AA36ANM0"/>
<proteinExistence type="predicted"/>
<keyword evidence="2" id="KW-1185">Reference proteome</keyword>
<accession>A0AA36ANM0</accession>
<reference evidence="1" key="1">
    <citation type="submission" date="2023-08" db="EMBL/GenBank/DDBJ databases">
        <authorList>
            <person name="Alioto T."/>
            <person name="Alioto T."/>
            <person name="Gomez Garrido J."/>
        </authorList>
    </citation>
    <scope>NUCLEOTIDE SEQUENCE</scope>
</reference>
<protein>
    <submittedName>
        <fullName evidence="1">Uncharacterized protein</fullName>
    </submittedName>
</protein>
<evidence type="ECO:0000313" key="1">
    <source>
        <dbReference type="EMBL" id="CAI9719446.1"/>
    </source>
</evidence>
<sequence>MPKSFLIKCGKKMLTTHADPKDQRRMPDVTLQDVYRSAFTFVNPSQKTSVAAKEPGSTTNMPCSLVIKKEEATRITTVGGDYTAFRPWIDNDSKSQS</sequence>
<evidence type="ECO:0000313" key="2">
    <source>
        <dbReference type="Proteomes" id="UP001162480"/>
    </source>
</evidence>
<dbReference type="EMBL" id="OX597816">
    <property type="protein sequence ID" value="CAI9719446.1"/>
    <property type="molecule type" value="Genomic_DNA"/>
</dbReference>
<dbReference type="Proteomes" id="UP001162480">
    <property type="component" value="Chromosome 3"/>
</dbReference>
<gene>
    <name evidence="1" type="ORF">OCTVUL_1B014944</name>
</gene>
<organism evidence="1 2">
    <name type="scientific">Octopus vulgaris</name>
    <name type="common">Common octopus</name>
    <dbReference type="NCBI Taxonomy" id="6645"/>
    <lineage>
        <taxon>Eukaryota</taxon>
        <taxon>Metazoa</taxon>
        <taxon>Spiralia</taxon>
        <taxon>Lophotrochozoa</taxon>
        <taxon>Mollusca</taxon>
        <taxon>Cephalopoda</taxon>
        <taxon>Coleoidea</taxon>
        <taxon>Octopodiformes</taxon>
        <taxon>Octopoda</taxon>
        <taxon>Incirrata</taxon>
        <taxon>Octopodidae</taxon>
        <taxon>Octopus</taxon>
    </lineage>
</organism>